<dbReference type="AlphaFoldDB" id="R7TWX2"/>
<dbReference type="PANTHER" id="PTHR33395:SF22">
    <property type="entry name" value="REVERSE TRANSCRIPTASE DOMAIN-CONTAINING PROTEIN"/>
    <property type="match status" value="1"/>
</dbReference>
<accession>R7TWX2</accession>
<organism evidence="1">
    <name type="scientific">Capitella teleta</name>
    <name type="common">Polychaete worm</name>
    <dbReference type="NCBI Taxonomy" id="283909"/>
    <lineage>
        <taxon>Eukaryota</taxon>
        <taxon>Metazoa</taxon>
        <taxon>Spiralia</taxon>
        <taxon>Lophotrochozoa</taxon>
        <taxon>Annelida</taxon>
        <taxon>Polychaeta</taxon>
        <taxon>Sedentaria</taxon>
        <taxon>Scolecida</taxon>
        <taxon>Capitellidae</taxon>
        <taxon>Capitella</taxon>
    </lineage>
</organism>
<dbReference type="EnsemblMetazoa" id="CapteT71803">
    <property type="protein sequence ID" value="CapteP71803"/>
    <property type="gene ID" value="CapteG71803"/>
</dbReference>
<sequence length="86" mass="9680">SSPGSNNIAEKVCRSSIALYVVYLTRILNLSLQEGVVSTELKKARVAPIFKAGDKHCINNYRPISVLPYFCKIFEKVVHKKLPVYL</sequence>
<protein>
    <recommendedName>
        <fullName evidence="4">Reverse transcriptase domain-containing protein</fullName>
    </recommendedName>
</protein>
<evidence type="ECO:0008006" key="4">
    <source>
        <dbReference type="Google" id="ProtNLM"/>
    </source>
</evidence>
<dbReference type="STRING" id="283909.R7TWX2"/>
<evidence type="ECO:0000313" key="3">
    <source>
        <dbReference type="Proteomes" id="UP000014760"/>
    </source>
</evidence>
<reference evidence="3" key="1">
    <citation type="submission" date="2012-12" db="EMBL/GenBank/DDBJ databases">
        <authorList>
            <person name="Hellsten U."/>
            <person name="Grimwood J."/>
            <person name="Chapman J.A."/>
            <person name="Shapiro H."/>
            <person name="Aerts A."/>
            <person name="Otillar R.P."/>
            <person name="Terry A.Y."/>
            <person name="Boore J.L."/>
            <person name="Simakov O."/>
            <person name="Marletaz F."/>
            <person name="Cho S.-J."/>
            <person name="Edsinger-Gonzales E."/>
            <person name="Havlak P."/>
            <person name="Kuo D.-H."/>
            <person name="Larsson T."/>
            <person name="Lv J."/>
            <person name="Arendt D."/>
            <person name="Savage R."/>
            <person name="Osoegawa K."/>
            <person name="de Jong P."/>
            <person name="Lindberg D.R."/>
            <person name="Seaver E.C."/>
            <person name="Weisblat D.A."/>
            <person name="Putnam N.H."/>
            <person name="Grigoriev I.V."/>
            <person name="Rokhsar D.S."/>
        </authorList>
    </citation>
    <scope>NUCLEOTIDE SEQUENCE</scope>
    <source>
        <strain evidence="3">I ESC-2004</strain>
    </source>
</reference>
<dbReference type="Proteomes" id="UP000014760">
    <property type="component" value="Unassembled WGS sequence"/>
</dbReference>
<gene>
    <name evidence="1" type="ORF">CAPTEDRAFT_71803</name>
</gene>
<dbReference type="EMBL" id="KB307932">
    <property type="protein sequence ID" value="ELT98403.1"/>
    <property type="molecule type" value="Genomic_DNA"/>
</dbReference>
<evidence type="ECO:0000313" key="1">
    <source>
        <dbReference type="EMBL" id="ELT98403.1"/>
    </source>
</evidence>
<name>R7TWX2_CAPTE</name>
<dbReference type="PANTHER" id="PTHR33395">
    <property type="entry name" value="TRANSCRIPTASE, PUTATIVE-RELATED-RELATED"/>
    <property type="match status" value="1"/>
</dbReference>
<reference evidence="1 3" key="2">
    <citation type="journal article" date="2013" name="Nature">
        <title>Insights into bilaterian evolution from three spiralian genomes.</title>
        <authorList>
            <person name="Simakov O."/>
            <person name="Marletaz F."/>
            <person name="Cho S.J."/>
            <person name="Edsinger-Gonzales E."/>
            <person name="Havlak P."/>
            <person name="Hellsten U."/>
            <person name="Kuo D.H."/>
            <person name="Larsson T."/>
            <person name="Lv J."/>
            <person name="Arendt D."/>
            <person name="Savage R."/>
            <person name="Osoegawa K."/>
            <person name="de Jong P."/>
            <person name="Grimwood J."/>
            <person name="Chapman J.A."/>
            <person name="Shapiro H."/>
            <person name="Aerts A."/>
            <person name="Otillar R.P."/>
            <person name="Terry A.Y."/>
            <person name="Boore J.L."/>
            <person name="Grigoriev I.V."/>
            <person name="Lindberg D.R."/>
            <person name="Seaver E.C."/>
            <person name="Weisblat D.A."/>
            <person name="Putnam N.H."/>
            <person name="Rokhsar D.S."/>
        </authorList>
    </citation>
    <scope>NUCLEOTIDE SEQUENCE</scope>
    <source>
        <strain evidence="1 3">I ESC-2004</strain>
    </source>
</reference>
<proteinExistence type="predicted"/>
<feature type="non-terminal residue" evidence="1">
    <location>
        <position position="86"/>
    </location>
</feature>
<dbReference type="EMBL" id="AMQN01049012">
    <property type="status" value="NOT_ANNOTATED_CDS"/>
    <property type="molecule type" value="Genomic_DNA"/>
</dbReference>
<reference evidence="2" key="3">
    <citation type="submission" date="2015-06" db="UniProtKB">
        <authorList>
            <consortium name="EnsemblMetazoa"/>
        </authorList>
    </citation>
    <scope>IDENTIFICATION</scope>
</reference>
<feature type="non-terminal residue" evidence="1">
    <location>
        <position position="1"/>
    </location>
</feature>
<evidence type="ECO:0000313" key="2">
    <source>
        <dbReference type="EnsemblMetazoa" id="CapteP71803"/>
    </source>
</evidence>
<keyword evidence="3" id="KW-1185">Reference proteome</keyword>
<dbReference type="OrthoDB" id="445826at2759"/>
<dbReference type="HOGENOM" id="CLU_118269_2_2_1"/>